<dbReference type="InterPro" id="IPR005019">
    <property type="entry name" value="Adenine_glyco"/>
</dbReference>
<dbReference type="GO" id="GO:0006284">
    <property type="term" value="P:base-excision repair"/>
    <property type="evidence" value="ECO:0007669"/>
    <property type="project" value="InterPro"/>
</dbReference>
<dbReference type="InterPro" id="IPR011257">
    <property type="entry name" value="DNA_glycosylase"/>
</dbReference>
<dbReference type="GO" id="GO:0008725">
    <property type="term" value="F:DNA-3-methyladenine glycosylase activity"/>
    <property type="evidence" value="ECO:0007669"/>
    <property type="project" value="InterPro"/>
</dbReference>
<dbReference type="NCBIfam" id="TIGR00624">
    <property type="entry name" value="tag"/>
    <property type="match status" value="1"/>
</dbReference>
<sequence>MPAEQDPQTAPVSVPSPASPVSPDLIRGDDGRLRPAWASGDALLREYYDTEWGMPVRDERGLFERLSLEAFQSGLSWAIILRKREAFRAAFTGFDPEAVAQFGDADVERLLADAGIVRNRAKILATIGNARATLALREDPDLPGDLPQLLWSFQPASTPAPMTVAEVPTQSAESAALARELKRRGFRFVGPTTAYALMEAVGMVDTHLVGSWRRGTSGVW</sequence>
<reference evidence="3 4" key="1">
    <citation type="submission" date="2016-10" db="EMBL/GenBank/DDBJ databases">
        <authorList>
            <person name="de Groot N.N."/>
        </authorList>
    </citation>
    <scope>NUCLEOTIDE SEQUENCE [LARGE SCALE GENOMIC DNA]</scope>
    <source>
        <strain evidence="3 4">CGMCC 1.7054</strain>
    </source>
</reference>
<protein>
    <submittedName>
        <fullName evidence="3">DNA-3-methyladenine glycosylase I</fullName>
    </submittedName>
</protein>
<dbReference type="SUPFAM" id="SSF48150">
    <property type="entry name" value="DNA-glycosylase"/>
    <property type="match status" value="1"/>
</dbReference>
<keyword evidence="1" id="KW-0862">Zinc</keyword>
<dbReference type="GO" id="GO:0046872">
    <property type="term" value="F:metal ion binding"/>
    <property type="evidence" value="ECO:0007669"/>
    <property type="project" value="UniProtKB-KW"/>
</dbReference>
<dbReference type="PANTHER" id="PTHR30037:SF4">
    <property type="entry name" value="DNA-3-METHYLADENINE GLYCOSYLASE I"/>
    <property type="match status" value="1"/>
</dbReference>
<keyword evidence="4" id="KW-1185">Reference proteome</keyword>
<evidence type="ECO:0000313" key="3">
    <source>
        <dbReference type="EMBL" id="SFV21241.1"/>
    </source>
</evidence>
<gene>
    <name evidence="3" type="ORF">SAMN04487966_102256</name>
</gene>
<dbReference type="Proteomes" id="UP000198881">
    <property type="component" value="Unassembled WGS sequence"/>
</dbReference>
<accession>A0A1I7MH52</accession>
<evidence type="ECO:0000256" key="1">
    <source>
        <dbReference type="PIRSR" id="PIRSR604597-1"/>
    </source>
</evidence>
<dbReference type="PANTHER" id="PTHR30037">
    <property type="entry name" value="DNA-3-METHYLADENINE GLYCOSYLASE 1"/>
    <property type="match status" value="1"/>
</dbReference>
<dbReference type="STRING" id="574650.SAMN04487966_102256"/>
<dbReference type="AlphaFoldDB" id="A0A1I7MH52"/>
<dbReference type="Gene3D" id="1.10.340.30">
    <property type="entry name" value="Hypothetical protein, domain 2"/>
    <property type="match status" value="1"/>
</dbReference>
<feature type="region of interest" description="Disordered" evidence="2">
    <location>
        <begin position="1"/>
        <end position="27"/>
    </location>
</feature>
<feature type="binding site" evidence="1">
    <location>
        <position position="207"/>
    </location>
    <ligand>
        <name>Zn(2+)</name>
        <dbReference type="ChEBI" id="CHEBI:29105"/>
    </ligand>
</feature>
<dbReference type="InterPro" id="IPR004597">
    <property type="entry name" value="Tag"/>
</dbReference>
<feature type="compositionally biased region" description="Low complexity" evidence="2">
    <location>
        <begin position="10"/>
        <end position="23"/>
    </location>
</feature>
<proteinExistence type="predicted"/>
<keyword evidence="1" id="KW-0479">Metal-binding</keyword>
<dbReference type="Pfam" id="PF03352">
    <property type="entry name" value="Adenine_glyco"/>
    <property type="match status" value="1"/>
</dbReference>
<evidence type="ECO:0000313" key="4">
    <source>
        <dbReference type="Proteomes" id="UP000198881"/>
    </source>
</evidence>
<name>A0A1I7MH52_9MICC</name>
<dbReference type="EMBL" id="FPCG01000002">
    <property type="protein sequence ID" value="SFV21241.1"/>
    <property type="molecule type" value="Genomic_DNA"/>
</dbReference>
<evidence type="ECO:0000256" key="2">
    <source>
        <dbReference type="SAM" id="MobiDB-lite"/>
    </source>
</evidence>
<dbReference type="OrthoDB" id="9807664at2"/>
<organism evidence="3 4">
    <name type="scientific">Micrococcus terreus</name>
    <dbReference type="NCBI Taxonomy" id="574650"/>
    <lineage>
        <taxon>Bacteria</taxon>
        <taxon>Bacillati</taxon>
        <taxon>Actinomycetota</taxon>
        <taxon>Actinomycetes</taxon>
        <taxon>Micrococcales</taxon>
        <taxon>Micrococcaceae</taxon>
        <taxon>Micrococcus</taxon>
    </lineage>
</organism>
<dbReference type="InterPro" id="IPR052891">
    <property type="entry name" value="DNA-3mA_glycosylase"/>
</dbReference>